<sequence length="490" mass="55030">MVVIHLGPYHPDTPEVDIPIIDYSSREWREDEEEEELEYVLPPTSPGQLPNIIFGCSVFGYGIYAPEEVIKSDFPLRVIKYAMKVGVTAFDTSPWYHPSEIILGRVLADLRKDPKYKRESYTLITKVGKYGPTREDHTYDLEVVKKSVERSLKRLGTDYLDVVYLHDVEYIASGPFIPAGNPLPYLFSSSLHTSSSSHVNSTTINNNNNNDDDENVPSININNANNSNINDHTNSPIITTNNDNGNYNDINNTDSDSTPALPSTYLNPPYHPLGPGDLEILNSINLLRSLQRKGIIKSVGISGYPLPLLLRISLLILHQTGQPLDIVQTYAHQTLLNSSLSHYVHAFRYHAKVKQVISAAPLAMGLLTSHGGPTWHPVHSGHVKDVLEAMIEAKEVCERKGERLEDVAGRYGFRDVYQHETREQDGDGKGKEEKEGERIPVVVGCKSLEEFKGMLKDAKMAQGEEGREVEEEVREVFRRRGVEGYSWKNP</sequence>
<evidence type="ECO:0000259" key="2">
    <source>
        <dbReference type="Pfam" id="PF00248"/>
    </source>
</evidence>
<dbReference type="STRING" id="5217.A0A4Q1BAD2"/>
<dbReference type="PANTHER" id="PTHR42686:SF1">
    <property type="entry name" value="GH17980P-RELATED"/>
    <property type="match status" value="1"/>
</dbReference>
<dbReference type="OrthoDB" id="5286008at2759"/>
<dbReference type="GO" id="GO:0070485">
    <property type="term" value="P:dehydro-D-arabinono-1,4-lactone biosynthetic process"/>
    <property type="evidence" value="ECO:0007669"/>
    <property type="project" value="TreeGrafter"/>
</dbReference>
<accession>A0A4Q1BAD2</accession>
<dbReference type="GO" id="GO:0045290">
    <property type="term" value="F:D-arabinose 1-dehydrogenase [NAD(P)+] activity"/>
    <property type="evidence" value="ECO:0007669"/>
    <property type="project" value="TreeGrafter"/>
</dbReference>
<keyword evidence="4" id="KW-1185">Reference proteome</keyword>
<name>A0A4Q1BAD2_TREME</name>
<evidence type="ECO:0000313" key="3">
    <source>
        <dbReference type="EMBL" id="RXK35729.1"/>
    </source>
</evidence>
<gene>
    <name evidence="3" type="ORF">M231_07018</name>
</gene>
<dbReference type="VEuPathDB" id="FungiDB:TREMEDRAFT_60720"/>
<dbReference type="EMBL" id="SDIL01000124">
    <property type="protein sequence ID" value="RXK35729.1"/>
    <property type="molecule type" value="Genomic_DNA"/>
</dbReference>
<organism evidence="3 4">
    <name type="scientific">Tremella mesenterica</name>
    <name type="common">Jelly fungus</name>
    <dbReference type="NCBI Taxonomy" id="5217"/>
    <lineage>
        <taxon>Eukaryota</taxon>
        <taxon>Fungi</taxon>
        <taxon>Dikarya</taxon>
        <taxon>Basidiomycota</taxon>
        <taxon>Agaricomycotina</taxon>
        <taxon>Tremellomycetes</taxon>
        <taxon>Tremellales</taxon>
        <taxon>Tremellaceae</taxon>
        <taxon>Tremella</taxon>
    </lineage>
</organism>
<dbReference type="AlphaFoldDB" id="A0A4Q1BAD2"/>
<dbReference type="Proteomes" id="UP000289152">
    <property type="component" value="Unassembled WGS sequence"/>
</dbReference>
<dbReference type="InterPro" id="IPR023210">
    <property type="entry name" value="NADP_OxRdtase_dom"/>
</dbReference>
<dbReference type="GO" id="GO:0005829">
    <property type="term" value="C:cytosol"/>
    <property type="evidence" value="ECO:0007669"/>
    <property type="project" value="TreeGrafter"/>
</dbReference>
<evidence type="ECO:0000256" key="1">
    <source>
        <dbReference type="SAM" id="MobiDB-lite"/>
    </source>
</evidence>
<dbReference type="PANTHER" id="PTHR42686">
    <property type="entry name" value="GH17980P-RELATED"/>
    <property type="match status" value="1"/>
</dbReference>
<feature type="region of interest" description="Disordered" evidence="1">
    <location>
        <begin position="418"/>
        <end position="438"/>
    </location>
</feature>
<dbReference type="InParanoid" id="A0A4Q1BAD2"/>
<dbReference type="Gene3D" id="3.20.20.100">
    <property type="entry name" value="NADP-dependent oxidoreductase domain"/>
    <property type="match status" value="1"/>
</dbReference>
<feature type="region of interest" description="Disordered" evidence="1">
    <location>
        <begin position="196"/>
        <end position="246"/>
    </location>
</feature>
<feature type="domain" description="NADP-dependent oxidoreductase" evidence="2">
    <location>
        <begin position="54"/>
        <end position="453"/>
    </location>
</feature>
<dbReference type="InterPro" id="IPR036812">
    <property type="entry name" value="NAD(P)_OxRdtase_dom_sf"/>
</dbReference>
<dbReference type="Pfam" id="PF00248">
    <property type="entry name" value="Aldo_ket_red"/>
    <property type="match status" value="1"/>
</dbReference>
<proteinExistence type="predicted"/>
<feature type="compositionally biased region" description="Low complexity" evidence="1">
    <location>
        <begin position="196"/>
        <end position="209"/>
    </location>
</feature>
<feature type="compositionally biased region" description="Low complexity" evidence="1">
    <location>
        <begin position="216"/>
        <end position="246"/>
    </location>
</feature>
<dbReference type="InterPro" id="IPR020471">
    <property type="entry name" value="AKR"/>
</dbReference>
<reference evidence="3 4" key="1">
    <citation type="submission" date="2016-06" db="EMBL/GenBank/DDBJ databases">
        <title>Evolution of pathogenesis and genome organization in the Tremellales.</title>
        <authorList>
            <person name="Cuomo C."/>
            <person name="Litvintseva A."/>
            <person name="Heitman J."/>
            <person name="Chen Y."/>
            <person name="Sun S."/>
            <person name="Springer D."/>
            <person name="Dromer F."/>
            <person name="Young S."/>
            <person name="Zeng Q."/>
            <person name="Chapman S."/>
            <person name="Gujja S."/>
            <person name="Saif S."/>
            <person name="Birren B."/>
        </authorList>
    </citation>
    <scope>NUCLEOTIDE SEQUENCE [LARGE SCALE GENOMIC DNA]</scope>
    <source>
        <strain evidence="3 4">ATCC 28783</strain>
    </source>
</reference>
<protein>
    <recommendedName>
        <fullName evidence="2">NADP-dependent oxidoreductase domain-containing protein</fullName>
    </recommendedName>
</protein>
<comment type="caution">
    <text evidence="3">The sequence shown here is derived from an EMBL/GenBank/DDBJ whole genome shotgun (WGS) entry which is preliminary data.</text>
</comment>
<dbReference type="SUPFAM" id="SSF51430">
    <property type="entry name" value="NAD(P)-linked oxidoreductase"/>
    <property type="match status" value="1"/>
</dbReference>
<evidence type="ECO:0000313" key="4">
    <source>
        <dbReference type="Proteomes" id="UP000289152"/>
    </source>
</evidence>